<feature type="signal peptide" evidence="2">
    <location>
        <begin position="1"/>
        <end position="22"/>
    </location>
</feature>
<feature type="compositionally biased region" description="Polar residues" evidence="1">
    <location>
        <begin position="1449"/>
        <end position="1458"/>
    </location>
</feature>
<organism evidence="3 4">
    <name type="scientific">Echinococcus canadensis</name>
    <dbReference type="NCBI Taxonomy" id="519352"/>
    <lineage>
        <taxon>Eukaryota</taxon>
        <taxon>Metazoa</taxon>
        <taxon>Spiralia</taxon>
        <taxon>Lophotrochozoa</taxon>
        <taxon>Platyhelminthes</taxon>
        <taxon>Cestoda</taxon>
        <taxon>Eucestoda</taxon>
        <taxon>Cyclophyllidea</taxon>
        <taxon>Taeniidae</taxon>
        <taxon>Echinococcus</taxon>
        <taxon>Echinococcus canadensis group</taxon>
    </lineage>
</organism>
<dbReference type="GO" id="GO:0005829">
    <property type="term" value="C:cytosol"/>
    <property type="evidence" value="ECO:0007669"/>
    <property type="project" value="TreeGrafter"/>
</dbReference>
<dbReference type="Gene3D" id="1.25.10.10">
    <property type="entry name" value="Leucine-rich Repeat Variant"/>
    <property type="match status" value="1"/>
</dbReference>
<dbReference type="GO" id="GO:0016020">
    <property type="term" value="C:membrane"/>
    <property type="evidence" value="ECO:0007669"/>
    <property type="project" value="TreeGrafter"/>
</dbReference>
<keyword evidence="2" id="KW-0732">Signal</keyword>
<dbReference type="InterPro" id="IPR011989">
    <property type="entry name" value="ARM-like"/>
</dbReference>
<dbReference type="PANTHER" id="PTHR33539">
    <property type="entry name" value="UPF0764 PROTEIN C16ORF89"/>
    <property type="match status" value="1"/>
</dbReference>
<proteinExistence type="predicted"/>
<name>A0A915EY89_9CEST</name>
<dbReference type="WBParaSite" id="maker-E.canG7_contigs_2854-snap-gene-0.8-mRNA-1">
    <property type="protein sequence ID" value="maker-E.canG7_contigs_2854-snap-gene-0.8-mRNA-1"/>
    <property type="gene ID" value="EcG7_07204"/>
</dbReference>
<dbReference type="PANTHER" id="PTHR33539:SF1">
    <property type="entry name" value="UPF0764 PROTEIN C16ORF89"/>
    <property type="match status" value="1"/>
</dbReference>
<sequence length="1529" mass="169161">MLSVNVFVTFTLFSNVLPSTQGWPFPRSETYTNKTCRCIDSLAQAVKFYGNKYRSLTIDSLLGLAILRDSIGYICRTELLPPYIIKRVCKLSALINNSFDAMSDYILSHKLGFLSMLEWKANGYTGNTMYVSESPTIISSAQNENCLAELANGTKAGCVISKFCEEMFFGGIHRNLQLTRQVFYYQALLRSDCRTRNLTRMDVYQISETLCYSVLSEFELNYPRRNFSTHIRSLLMEQNFLCYSCPLLSVVYCGLGGYFQLAHPALMEEIISWQDSSGFFKAVRAKENGQESEENPEMDRPLKDGCLPHLTSMAANALAMHLYRFATEVVFVPDFHSILLMETILLDNARNLPDFVILGPSPTMSPQPKDHPYASVPDTVAYSWVQMGNEARVSMAWSGTNQLLEETFVRDFDSSSPEANLKAIRSIRNFITANPINKRIVVENDLIRGRIMSLTAAFSATTEYSTIFKRDFLCMYASFLRESPAFAEELCKQRDFLNDLLDAANLSCESSNPPLREAIMLFLKTLFEADNLDQDFESLPAFKKTTALVRKHQLPIIALSQQFVLGSCLPFCVQDVFTIDRLADLIHLNEALFEALRRGVERVQGGAGANTLICLTKLLALLASCATLAGRGGAALLRMAHRGVMATACPRHAPLLNQDRGLILPFDMANSAPCPDAAAHAVARFSLKILFFAIYHVPLAFETFKRVLCETDPSALISIYSHLSQPYSRCYLGLRGGPKVSSLCCHRETHSDHLIYHLSGRSLDENSNIDENGDYDNEEEPETEAEMMDSLGLCSPDGAFGLSGTADRTMCLLVGLLRGVLFWRCCCSSAATDDSSSKTNTVIVACDRFGRETLRADGLGLSDDQISLKILQPLTQNSLPLSGTGVNTWACHVVVLVLKQRRSLHRRLLYSQLLTPEFDDTVSCLLKALQPTCDYDDYADFLEQLIPFSRLFACLVSTCEDVRVRIGDLSMTRALIQMFITHPSLTTSTSTASLNLTLAVCQLLHGLSRSAALLHTLFSDVSIIDCLIELCTRLLPTVLSDPNHAEIVLAASSTLVNLQLCQLPNLDMSRVKCIDVFHSLLRVDGEEVEIALSLRLNGVWGLASAAATAVSNRLANRLEAIERLDTARTVPEVTSQCSALLSSSDTPAVGRHEEKTVVFETSGSVLNSKPSRTHLELYFIQKSLLLLRNIFALKEVQVTDYNEGVFSLLAKVLSSNQSASAKYEAMVVLANLLTNADARSQFWYQSELIKSLATAITPDAETALLCGVILVVVNILEAPEPLATSVGGDSPGELFTQILTLLLFDDSRGNRIGYKSPSSSSWCRRSSFRSSHRRSVATTTTSSSPIRQSPEIMETTPETFVEASEPSPPPTVEAEPQDKPLLRLLGSFIDLFFVYSETSTSSTSITSSSSSSKQVFREVWDWHYQCGRSGDSEDERPRRRRGKRFVSAAASTTTSPHYRNSCPLFHRQEAKFTLAKDFTDAAGAKGGLKSLLASLLKDIKDEPASASPPRRVEASTGSAISEEGEFEDN</sequence>
<dbReference type="SUPFAM" id="SSF48371">
    <property type="entry name" value="ARM repeat"/>
    <property type="match status" value="1"/>
</dbReference>
<dbReference type="Proteomes" id="UP000887562">
    <property type="component" value="Unplaced"/>
</dbReference>
<evidence type="ECO:0000256" key="2">
    <source>
        <dbReference type="SAM" id="SignalP"/>
    </source>
</evidence>
<evidence type="ECO:0000256" key="1">
    <source>
        <dbReference type="SAM" id="MobiDB-lite"/>
    </source>
</evidence>
<evidence type="ECO:0000313" key="4">
    <source>
        <dbReference type="WBParaSite" id="maker-E.canG7_contigs_2854-snap-gene-0.8-mRNA-1"/>
    </source>
</evidence>
<evidence type="ECO:0000313" key="3">
    <source>
        <dbReference type="Proteomes" id="UP000887562"/>
    </source>
</evidence>
<dbReference type="InterPro" id="IPR031751">
    <property type="entry name" value="DUF4735"/>
</dbReference>
<keyword evidence="3" id="KW-1185">Reference proteome</keyword>
<dbReference type="Pfam" id="PF15882">
    <property type="entry name" value="DUF4735"/>
    <property type="match status" value="1"/>
</dbReference>
<dbReference type="InterPro" id="IPR016024">
    <property type="entry name" value="ARM-type_fold"/>
</dbReference>
<reference evidence="4" key="1">
    <citation type="submission" date="2022-11" db="UniProtKB">
        <authorList>
            <consortium name="WormBaseParasite"/>
        </authorList>
    </citation>
    <scope>IDENTIFICATION</scope>
</reference>
<feature type="region of interest" description="Disordered" evidence="1">
    <location>
        <begin position="1427"/>
        <end position="1459"/>
    </location>
</feature>
<accession>A0A915EY89</accession>
<feature type="region of interest" description="Disordered" evidence="1">
    <location>
        <begin position="1333"/>
        <end position="1375"/>
    </location>
</feature>
<protein>
    <submittedName>
        <fullName evidence="4">Armadillo repeat containing protein 8</fullName>
    </submittedName>
</protein>
<feature type="region of interest" description="Disordered" evidence="1">
    <location>
        <begin position="1501"/>
        <end position="1529"/>
    </location>
</feature>
<feature type="chain" id="PRO_5037892559" evidence="2">
    <location>
        <begin position="23"/>
        <end position="1529"/>
    </location>
</feature>